<dbReference type="Pfam" id="PF07944">
    <property type="entry name" value="Beta-AFase-like_GH127_cat"/>
    <property type="match status" value="1"/>
</dbReference>
<dbReference type="GO" id="GO:0005975">
    <property type="term" value="P:carbohydrate metabolic process"/>
    <property type="evidence" value="ECO:0007669"/>
    <property type="project" value="InterPro"/>
</dbReference>
<dbReference type="Pfam" id="PF20736">
    <property type="entry name" value="Glyco_hydro127M"/>
    <property type="match status" value="1"/>
</dbReference>
<keyword evidence="4" id="KW-0326">Glycosidase</keyword>
<sequence>MLRPSFVLLGFVRLTLVGMISLEMNLLTAADIVDTSNSKFTVTSPVGLDEVHWTEGFWADRMNVCREKSIPAMWELMKGHEYKPFLEHFLIAAGLADGDHHGAKWNDGDFYKWLEAAIATVAVTDDSQLRDAINQSIEAIGLAQRPDGYIHTPVLIAQRNGDTNAKPFQDRHAFEMYNMGHLMTTGCIHYRVTGETTLLDISKKAADYLIETFRNPTPEQARNSICPSHYMGAVELYRTTGEARYLDLAKNFLAMRNLVTDGGDDNQDRIPFVEQREAVGHAVRANYLYAGAADLYAETGESDLLEPLEAAWNNMVSKKMYITGACGALYDGASPDGSADQQHITRVHQSYGRNYQLPNTTSHNETCANIANLMWSWRMFQLTGDAKYVDVLELALYNSILSGVSLSGTEYFYVNPMRVVDPLPTSLRYPRTRQPFFVSFCCPPNLLRTIAEISGYAYSKSENTFWLNLYGANTVSMEFLGEPLTISQQTAYPWNGIVQLQIEACPKQEFAINLRIPEWADGATVAVNDEQLETLSIVKGFCQIRRRWKIGDRVELNLPMQAKLMRANPLVEETTNQVAVQRGPIVYCLESVDLPSGVNIEDVIIPQDIQLQERYDADFLQGITLIEGTALVSSTPEWGEKLYREAGKRTTKEFELRLIPYYAWANRGQSEMSVWLPVR</sequence>
<dbReference type="EC" id="3.2.1.185" evidence="4"/>
<evidence type="ECO:0000313" key="5">
    <source>
        <dbReference type="Proteomes" id="UP000323917"/>
    </source>
</evidence>
<gene>
    <name evidence="4" type="primary">hypBA1_2</name>
    <name evidence="4" type="ORF">Pr1d_30430</name>
</gene>
<evidence type="ECO:0000313" key="4">
    <source>
        <dbReference type="EMBL" id="QEG35737.1"/>
    </source>
</evidence>
<dbReference type="InterPro" id="IPR012878">
    <property type="entry name" value="Beta-AFase-like_GH127_cat"/>
</dbReference>
<keyword evidence="4" id="KW-0378">Hydrolase</keyword>
<evidence type="ECO:0000259" key="1">
    <source>
        <dbReference type="Pfam" id="PF07944"/>
    </source>
</evidence>
<feature type="domain" description="Non-reducing end beta-L-arabinofuranosidase-like GH127 C-terminal" evidence="3">
    <location>
        <begin position="563"/>
        <end position="677"/>
    </location>
</feature>
<dbReference type="GO" id="GO:0102478">
    <property type="term" value="F:beta-L-arabinofuranosidase activity"/>
    <property type="evidence" value="ECO:0007669"/>
    <property type="project" value="UniProtKB-EC"/>
</dbReference>
<dbReference type="AlphaFoldDB" id="A0A5B9Q9T1"/>
<protein>
    <submittedName>
        <fullName evidence="4">Non-reducing end beta-L-arabinofuranosidase</fullName>
        <ecNumber evidence="4">3.2.1.185</ecNumber>
    </submittedName>
</protein>
<feature type="domain" description="Non-reducing end beta-L-arabinofuranosidase-like GH127 middle" evidence="2">
    <location>
        <begin position="466"/>
        <end position="560"/>
    </location>
</feature>
<evidence type="ECO:0000259" key="2">
    <source>
        <dbReference type="Pfam" id="PF20736"/>
    </source>
</evidence>
<dbReference type="InterPro" id="IPR049174">
    <property type="entry name" value="Beta-AFase-like"/>
</dbReference>
<dbReference type="InterPro" id="IPR049049">
    <property type="entry name" value="Beta-AFase-like_GH127_C"/>
</dbReference>
<reference evidence="4 5" key="1">
    <citation type="submission" date="2019-08" db="EMBL/GenBank/DDBJ databases">
        <title>Deep-cultivation of Planctomycetes and their phenomic and genomic characterization uncovers novel biology.</title>
        <authorList>
            <person name="Wiegand S."/>
            <person name="Jogler M."/>
            <person name="Boedeker C."/>
            <person name="Pinto D."/>
            <person name="Vollmers J."/>
            <person name="Rivas-Marin E."/>
            <person name="Kohn T."/>
            <person name="Peeters S.H."/>
            <person name="Heuer A."/>
            <person name="Rast P."/>
            <person name="Oberbeckmann S."/>
            <person name="Bunk B."/>
            <person name="Jeske O."/>
            <person name="Meyerdierks A."/>
            <person name="Storesund J.E."/>
            <person name="Kallscheuer N."/>
            <person name="Luecker S."/>
            <person name="Lage O.M."/>
            <person name="Pohl T."/>
            <person name="Merkel B.J."/>
            <person name="Hornburger P."/>
            <person name="Mueller R.-W."/>
            <person name="Bruemmer F."/>
            <person name="Labrenz M."/>
            <person name="Spormann A.M."/>
            <person name="Op den Camp H."/>
            <person name="Overmann J."/>
            <person name="Amann R."/>
            <person name="Jetten M.S.M."/>
            <person name="Mascher T."/>
            <person name="Medema M.H."/>
            <person name="Devos D.P."/>
            <person name="Kaster A.-K."/>
            <person name="Ovreas L."/>
            <person name="Rohde M."/>
            <person name="Galperin M.Y."/>
            <person name="Jogler C."/>
        </authorList>
    </citation>
    <scope>NUCLEOTIDE SEQUENCE [LARGE SCALE GENOMIC DNA]</scope>
    <source>
        <strain evidence="4 5">Pr1d</strain>
    </source>
</reference>
<evidence type="ECO:0000259" key="3">
    <source>
        <dbReference type="Pfam" id="PF20737"/>
    </source>
</evidence>
<dbReference type="EMBL" id="CP042913">
    <property type="protein sequence ID" value="QEG35737.1"/>
    <property type="molecule type" value="Genomic_DNA"/>
</dbReference>
<dbReference type="SUPFAM" id="SSF48208">
    <property type="entry name" value="Six-hairpin glycosidases"/>
    <property type="match status" value="1"/>
</dbReference>
<proteinExistence type="predicted"/>
<dbReference type="PANTHER" id="PTHR43465">
    <property type="entry name" value="DUF1680 DOMAIN PROTEIN (AFU_ORTHOLOGUE AFUA_1G08910)"/>
    <property type="match status" value="1"/>
</dbReference>
<dbReference type="KEGG" id="bgok:Pr1d_30430"/>
<dbReference type="PANTHER" id="PTHR43465:SF1">
    <property type="entry name" value="NON-REDUCING END BETA-L-ARABINOFURANOSIDASE"/>
    <property type="match status" value="1"/>
</dbReference>
<dbReference type="Pfam" id="PF20737">
    <property type="entry name" value="Glyco_hydro127C"/>
    <property type="match status" value="1"/>
</dbReference>
<feature type="domain" description="Non-reducing end beta-L-arabinofuranosidase-like GH127 catalytic" evidence="1">
    <location>
        <begin position="50"/>
        <end position="454"/>
    </location>
</feature>
<dbReference type="OrthoDB" id="9757939at2"/>
<dbReference type="InterPro" id="IPR008928">
    <property type="entry name" value="6-hairpin_glycosidase_sf"/>
</dbReference>
<dbReference type="Proteomes" id="UP000323917">
    <property type="component" value="Chromosome"/>
</dbReference>
<organism evidence="4 5">
    <name type="scientific">Bythopirellula goksoeyrii</name>
    <dbReference type="NCBI Taxonomy" id="1400387"/>
    <lineage>
        <taxon>Bacteria</taxon>
        <taxon>Pseudomonadati</taxon>
        <taxon>Planctomycetota</taxon>
        <taxon>Planctomycetia</taxon>
        <taxon>Pirellulales</taxon>
        <taxon>Lacipirellulaceae</taxon>
        <taxon>Bythopirellula</taxon>
    </lineage>
</organism>
<keyword evidence="5" id="KW-1185">Reference proteome</keyword>
<accession>A0A5B9Q9T1</accession>
<name>A0A5B9Q9T1_9BACT</name>
<dbReference type="Gene3D" id="1.50.10.20">
    <property type="match status" value="1"/>
</dbReference>
<dbReference type="InterPro" id="IPR049046">
    <property type="entry name" value="Beta-AFase-like_GH127_middle"/>
</dbReference>